<evidence type="ECO:0000256" key="1">
    <source>
        <dbReference type="SAM" id="MobiDB-lite"/>
    </source>
</evidence>
<dbReference type="EMBL" id="AB842166">
    <property type="protein sequence ID" value="BAN67623.1"/>
    <property type="molecule type" value="mRNA"/>
</dbReference>
<dbReference type="CDD" id="cd02947">
    <property type="entry name" value="TRX_family"/>
    <property type="match status" value="1"/>
</dbReference>
<reference evidence="4" key="2">
    <citation type="submission" date="2021-03" db="EMBL/GenBank/DDBJ databases">
        <title>Chromosome level genome of the anhydrobiotic midge Polypedilum vanderplanki.</title>
        <authorList>
            <person name="Yoshida Y."/>
            <person name="Kikawada T."/>
            <person name="Gusev O."/>
        </authorList>
    </citation>
    <scope>NUCLEOTIDE SEQUENCE</scope>
    <source>
        <strain evidence="4">NIAS01</strain>
        <tissue evidence="4">Whole body or cell culture</tissue>
    </source>
</reference>
<dbReference type="Gene3D" id="3.40.30.10">
    <property type="entry name" value="Glutaredoxin"/>
    <property type="match status" value="1"/>
</dbReference>
<evidence type="ECO:0000313" key="3">
    <source>
        <dbReference type="EMBL" id="BAN67623.1"/>
    </source>
</evidence>
<dbReference type="AlphaFoldDB" id="S6B7Y8"/>
<dbReference type="PROSITE" id="PS51352">
    <property type="entry name" value="THIOREDOXIN_2"/>
    <property type="match status" value="1"/>
</dbReference>
<feature type="region of interest" description="Disordered" evidence="1">
    <location>
        <begin position="127"/>
        <end position="150"/>
    </location>
</feature>
<organism evidence="3">
    <name type="scientific">Polypedilum vanderplanki</name>
    <name type="common">Sleeping chironomid midge</name>
    <dbReference type="NCBI Taxonomy" id="319348"/>
    <lineage>
        <taxon>Eukaryota</taxon>
        <taxon>Metazoa</taxon>
        <taxon>Ecdysozoa</taxon>
        <taxon>Arthropoda</taxon>
        <taxon>Hexapoda</taxon>
        <taxon>Insecta</taxon>
        <taxon>Pterygota</taxon>
        <taxon>Neoptera</taxon>
        <taxon>Endopterygota</taxon>
        <taxon>Diptera</taxon>
        <taxon>Nematocera</taxon>
        <taxon>Chironomoidea</taxon>
        <taxon>Chironomidae</taxon>
        <taxon>Chironominae</taxon>
        <taxon>Polypedilum</taxon>
        <taxon>Polypedilum</taxon>
    </lineage>
</organism>
<dbReference type="PANTHER" id="PTHR45663">
    <property type="entry name" value="GEO12009P1"/>
    <property type="match status" value="1"/>
</dbReference>
<keyword evidence="5" id="KW-1185">Reference proteome</keyword>
<dbReference type="InterPro" id="IPR013766">
    <property type="entry name" value="Thioredoxin_domain"/>
</dbReference>
<dbReference type="SUPFAM" id="SSF52833">
    <property type="entry name" value="Thioredoxin-like"/>
    <property type="match status" value="1"/>
</dbReference>
<dbReference type="GO" id="GO:0015035">
    <property type="term" value="F:protein-disulfide reductase activity"/>
    <property type="evidence" value="ECO:0007669"/>
    <property type="project" value="TreeGrafter"/>
</dbReference>
<feature type="domain" description="Thioredoxin" evidence="2">
    <location>
        <begin position="1"/>
        <end position="119"/>
    </location>
</feature>
<name>S6B7Y8_POLVA</name>
<dbReference type="OrthoDB" id="19690at2759"/>
<evidence type="ECO:0000313" key="4">
    <source>
        <dbReference type="EMBL" id="KAG5669611.1"/>
    </source>
</evidence>
<dbReference type="PANTHER" id="PTHR45663:SF11">
    <property type="entry name" value="GEO12009P1"/>
    <property type="match status" value="1"/>
</dbReference>
<feature type="compositionally biased region" description="Basic and acidic residues" evidence="1">
    <location>
        <begin position="130"/>
        <end position="139"/>
    </location>
</feature>
<dbReference type="InterPro" id="IPR036249">
    <property type="entry name" value="Thioredoxin-like_sf"/>
</dbReference>
<evidence type="ECO:0000313" key="5">
    <source>
        <dbReference type="Proteomes" id="UP001107558"/>
    </source>
</evidence>
<dbReference type="GO" id="GO:0005737">
    <property type="term" value="C:cytoplasm"/>
    <property type="evidence" value="ECO:0007669"/>
    <property type="project" value="TreeGrafter"/>
</dbReference>
<dbReference type="Proteomes" id="UP001107558">
    <property type="component" value="Chromosome 4"/>
</dbReference>
<protein>
    <submittedName>
        <fullName evidence="3">Thioredoxin</fullName>
    </submittedName>
</protein>
<evidence type="ECO:0000259" key="2">
    <source>
        <dbReference type="PROSITE" id="PS51352"/>
    </source>
</evidence>
<sequence length="150" mass="17384">MEKVIKLIFPTNHELKVNDKKDYEDKVIRSAEPVVLAYDAPWCNECDVVAKKINEVLQQHEGKVKMVKVDITKFPEVAKENDVKQLPTVQVAVDGKVQGQIEGSLDNEDIRKFVDRNIKTKEQYQQQQLDEERKIHERNPNLLSKPHPTI</sequence>
<dbReference type="Pfam" id="PF00085">
    <property type="entry name" value="Thioredoxin"/>
    <property type="match status" value="1"/>
</dbReference>
<reference evidence="3" key="1">
    <citation type="submission" date="2013-07" db="EMBL/GenBank/DDBJ databases">
        <title>Functional and evolutionary insights for the origin and mechanisms of complete desiccation tolerance from genome of the sleeping chironomid Polypedilum vanderplanki.</title>
        <authorList>
            <person name="Gusev O."/>
            <person name="Suetsugu Y."/>
            <person name="Cornette R."/>
            <person name="Kawashima T."/>
            <person name="Logacheva M."/>
            <person name="Kondrashev A."/>
            <person name="Penin A."/>
            <person name="Hatanaka R."/>
            <person name="Kikuta S."/>
            <person name="Shimura S."/>
            <person name="Katayose Y."/>
            <person name="Matsumoto T."/>
            <person name="Shagimardanova E."/>
            <person name="Alexeev D."/>
            <person name="Govorun V."/>
            <person name="Wisecaver J."/>
            <person name="Mikheyev A."/>
            <person name="Koyanagi R."/>
            <person name="Nishiyama T."/>
            <person name="Shigenobu S."/>
            <person name="Shibata T.F."/>
            <person name="Hasebe M."/>
            <person name="Okuda T."/>
            <person name="Satoh N."/>
            <person name="Kikawada T."/>
        </authorList>
    </citation>
    <scope>NUCLEOTIDE SEQUENCE</scope>
</reference>
<proteinExistence type="evidence at transcript level"/>
<accession>S6B7Y8</accession>
<dbReference type="EMBL" id="JADBJN010000004">
    <property type="protein sequence ID" value="KAG5669611.1"/>
    <property type="molecule type" value="Genomic_DNA"/>
</dbReference>
<gene>
    <name evidence="3" type="primary">PvTrx15</name>
    <name evidence="4" type="ORF">PVAND_017496</name>
</gene>